<dbReference type="EMBL" id="FSRC01000001">
    <property type="protein sequence ID" value="SIN78473.1"/>
    <property type="molecule type" value="Genomic_DNA"/>
</dbReference>
<dbReference type="InterPro" id="IPR024975">
    <property type="entry name" value="NOV_C"/>
</dbReference>
<dbReference type="AlphaFoldDB" id="A0A1N6E661"/>
<dbReference type="OrthoDB" id="6402880at2"/>
<dbReference type="InterPro" id="IPR021835">
    <property type="entry name" value="DUF3427"/>
</dbReference>
<evidence type="ECO:0000313" key="3">
    <source>
        <dbReference type="EMBL" id="SIN78473.1"/>
    </source>
</evidence>
<evidence type="ECO:0000259" key="1">
    <source>
        <dbReference type="Pfam" id="PF11907"/>
    </source>
</evidence>
<proteinExistence type="predicted"/>
<accession>A0A1N6E661</accession>
<evidence type="ECO:0000313" key="4">
    <source>
        <dbReference type="Proteomes" id="UP000185221"/>
    </source>
</evidence>
<evidence type="ECO:0000259" key="2">
    <source>
        <dbReference type="Pfam" id="PF13020"/>
    </source>
</evidence>
<protein>
    <submittedName>
        <fullName evidence="3">Uncharacterized protein</fullName>
    </submittedName>
</protein>
<dbReference type="Proteomes" id="UP000185221">
    <property type="component" value="Unassembled WGS sequence"/>
</dbReference>
<name>A0A1N6E661_9BACT</name>
<feature type="domain" description="Protein NO VEIN C-terminal" evidence="2">
    <location>
        <begin position="216"/>
        <end position="305"/>
    </location>
</feature>
<sequence length="336" mass="38588">MKLIRYRSYSREDIHNIFSPGSNFTPGSGKWGLRGIVSVPNTESDFVFFVTFGTTIAHHTFKEGITEDGILTWQSQPNQSLNSAQIIKLISHDYLKHNVYLLLRTNKSSKYTYLGKLAYESHNPTTEKPVQFQWQITDWEIREDVFNSMGLKLTDFELDADPYTEPIIFTQNNSLVKSAIKPISRKPLEKTVKTKKVTKTDYLKKAERSLKIGMKGELLVLEKEKEKLKSLGINKEVEHKSIKGDGDGYDILSYDCNGDPIFIEVKTTIGGINTPFDISINEVLVANENPDNYYIYRLFNYNENNNSAEYYELNGPISKYFSLEPTSFKAYFNENN</sequence>
<dbReference type="Pfam" id="PF13020">
    <property type="entry name" value="NOV_C"/>
    <property type="match status" value="1"/>
</dbReference>
<reference evidence="4" key="1">
    <citation type="submission" date="2016-11" db="EMBL/GenBank/DDBJ databases">
        <authorList>
            <person name="Varghese N."/>
            <person name="Submissions S."/>
        </authorList>
    </citation>
    <scope>NUCLEOTIDE SEQUENCE [LARGE SCALE GENOMIC DNA]</scope>
    <source>
        <strain evidence="4">DSM 15292</strain>
    </source>
</reference>
<dbReference type="RefSeq" id="WP_074224457.1">
    <property type="nucleotide sequence ID" value="NZ_FSRC01000001.1"/>
</dbReference>
<gene>
    <name evidence="3" type="ORF">SAMN05444394_1759</name>
</gene>
<feature type="domain" description="DUF3427" evidence="1">
    <location>
        <begin position="4"/>
        <end position="146"/>
    </location>
</feature>
<dbReference type="STRING" id="226505.SAMN05444394_1759"/>
<dbReference type="Pfam" id="PF11907">
    <property type="entry name" value="DUF3427"/>
    <property type="match status" value="1"/>
</dbReference>
<keyword evidence="4" id="KW-1185">Reference proteome</keyword>
<organism evidence="3 4">
    <name type="scientific">Algoriphagus halophilus</name>
    <dbReference type="NCBI Taxonomy" id="226505"/>
    <lineage>
        <taxon>Bacteria</taxon>
        <taxon>Pseudomonadati</taxon>
        <taxon>Bacteroidota</taxon>
        <taxon>Cytophagia</taxon>
        <taxon>Cytophagales</taxon>
        <taxon>Cyclobacteriaceae</taxon>
        <taxon>Algoriphagus</taxon>
    </lineage>
</organism>